<dbReference type="InterPro" id="IPR039907">
    <property type="entry name" value="NOB1"/>
</dbReference>
<dbReference type="GO" id="GO:0004521">
    <property type="term" value="F:RNA endonuclease activity"/>
    <property type="evidence" value="ECO:0007669"/>
    <property type="project" value="TreeGrafter"/>
</dbReference>
<accession>A0A7C7ZD79</accession>
<evidence type="ECO:0000256" key="1">
    <source>
        <dbReference type="ARBA" id="ARBA00022722"/>
    </source>
</evidence>
<evidence type="ECO:0000313" key="5">
    <source>
        <dbReference type="EMBL" id="HIG63278.1"/>
    </source>
</evidence>
<evidence type="ECO:0000256" key="2">
    <source>
        <dbReference type="ARBA" id="ARBA00022723"/>
    </source>
</evidence>
<dbReference type="GO" id="GO:0030688">
    <property type="term" value="C:preribosome, small subunit precursor"/>
    <property type="evidence" value="ECO:0007669"/>
    <property type="project" value="TreeGrafter"/>
</dbReference>
<name>A0A7C7ZD79_9ARCH</name>
<dbReference type="EMBL" id="DUAV01000019">
    <property type="protein sequence ID" value="HIG63278.1"/>
    <property type="molecule type" value="Genomic_DNA"/>
</dbReference>
<feature type="domain" description="Ribonuclease PIN" evidence="4">
    <location>
        <begin position="71"/>
        <end position="153"/>
    </location>
</feature>
<dbReference type="Proteomes" id="UP000589516">
    <property type="component" value="Unassembled WGS sequence"/>
</dbReference>
<sequence length="220" mass="24381">MVRLASGSIPLGRLAVQPRRRAASPAVRITARMRRRTWGSISSLRFANRRPRRACRGCASYPPRRWRPVFVLDSVAFFTRRHPQGDLLTAPGVEQELVNRRSREYHAQLGAAGMQVASADAPAQERVAAAAQETGDAGVLSPVDAQLLALALERDATLITDDFAMQNVAAAMGIAWLPVETVGIAKQLRWRWTCSGCRQKWDEPHGECPTCGSELRRTRR</sequence>
<organism evidence="5 6">
    <name type="scientific">Marine Group III euryarchaeote</name>
    <dbReference type="NCBI Taxonomy" id="2173149"/>
    <lineage>
        <taxon>Archaea</taxon>
        <taxon>Methanobacteriati</taxon>
        <taxon>Thermoplasmatota</taxon>
        <taxon>Thermoplasmata</taxon>
        <taxon>Candidatus Thermoprofundales</taxon>
    </lineage>
</organism>
<dbReference type="CDD" id="cd09876">
    <property type="entry name" value="PIN_Nob1-like"/>
    <property type="match status" value="1"/>
</dbReference>
<keyword evidence="1" id="KW-0540">Nuclease</keyword>
<proteinExistence type="predicted"/>
<dbReference type="GO" id="GO:0030490">
    <property type="term" value="P:maturation of SSU-rRNA"/>
    <property type="evidence" value="ECO:0007669"/>
    <property type="project" value="TreeGrafter"/>
</dbReference>
<dbReference type="Pfam" id="PF17146">
    <property type="entry name" value="PIN_6"/>
    <property type="match status" value="1"/>
</dbReference>
<dbReference type="AlphaFoldDB" id="A0A7C7ZD79"/>
<dbReference type="Gene3D" id="2.20.28.10">
    <property type="match status" value="1"/>
</dbReference>
<reference evidence="6" key="1">
    <citation type="journal article" date="2019" name="bioRxiv">
        <title>Genome diversification in globally distributed novel marine Proteobacteria is linked to environmental adaptation.</title>
        <authorList>
            <person name="Zhou Z."/>
            <person name="Tran P.Q."/>
            <person name="Kieft K."/>
            <person name="Anantharaman K."/>
        </authorList>
    </citation>
    <scope>NUCLEOTIDE SEQUENCE [LARGE SCALE GENOMIC DNA]</scope>
</reference>
<dbReference type="PANTHER" id="PTHR12814:SF2">
    <property type="entry name" value="RNA-BINDING PROTEIN NOB1"/>
    <property type="match status" value="1"/>
</dbReference>
<evidence type="ECO:0000256" key="3">
    <source>
        <dbReference type="ARBA" id="ARBA00022801"/>
    </source>
</evidence>
<dbReference type="GO" id="GO:0046872">
    <property type="term" value="F:metal ion binding"/>
    <property type="evidence" value="ECO:0007669"/>
    <property type="project" value="UniProtKB-KW"/>
</dbReference>
<dbReference type="SUPFAM" id="SSF88723">
    <property type="entry name" value="PIN domain-like"/>
    <property type="match status" value="1"/>
</dbReference>
<comment type="caution">
    <text evidence="5">The sequence shown here is derived from an EMBL/GenBank/DDBJ whole genome shotgun (WGS) entry which is preliminary data.</text>
</comment>
<evidence type="ECO:0000259" key="4">
    <source>
        <dbReference type="Pfam" id="PF17146"/>
    </source>
</evidence>
<dbReference type="Gene3D" id="3.40.50.1010">
    <property type="entry name" value="5'-nuclease"/>
    <property type="match status" value="1"/>
</dbReference>
<evidence type="ECO:0000313" key="6">
    <source>
        <dbReference type="Proteomes" id="UP000589516"/>
    </source>
</evidence>
<protein>
    <submittedName>
        <fullName evidence="5">PIN domain-containing protein</fullName>
    </submittedName>
</protein>
<dbReference type="InterPro" id="IPR029060">
    <property type="entry name" value="PIN-like_dom_sf"/>
</dbReference>
<keyword evidence="3" id="KW-0378">Hydrolase</keyword>
<dbReference type="InterPro" id="IPR033411">
    <property type="entry name" value="Ribonuclease_PIN"/>
</dbReference>
<keyword evidence="2" id="KW-0479">Metal-binding</keyword>
<dbReference type="GO" id="GO:0016787">
    <property type="term" value="F:hydrolase activity"/>
    <property type="evidence" value="ECO:0007669"/>
    <property type="project" value="UniProtKB-KW"/>
</dbReference>
<gene>
    <name evidence="5" type="ORF">EYQ16_02005</name>
</gene>
<dbReference type="PANTHER" id="PTHR12814">
    <property type="entry name" value="RNA-BINDING PROTEIN NOB1"/>
    <property type="match status" value="1"/>
</dbReference>